<dbReference type="Pfam" id="PF05488">
    <property type="entry name" value="PAAR_motif"/>
    <property type="match status" value="1"/>
</dbReference>
<dbReference type="EMBL" id="JAXGGE010000001">
    <property type="protein sequence ID" value="MDY4301012.1"/>
    <property type="molecule type" value="Genomic_DNA"/>
</dbReference>
<proteinExistence type="predicted"/>
<dbReference type="RefSeq" id="WP_320747612.1">
    <property type="nucleotide sequence ID" value="NZ_JAXGGE010000001.1"/>
</dbReference>
<evidence type="ECO:0000313" key="1">
    <source>
        <dbReference type="EMBL" id="MDY4301012.1"/>
    </source>
</evidence>
<organism evidence="1 2">
    <name type="scientific">Pseudomonas salmasensis</name>
    <dbReference type="NCBI Taxonomy" id="2745514"/>
    <lineage>
        <taxon>Bacteria</taxon>
        <taxon>Pseudomonadati</taxon>
        <taxon>Pseudomonadota</taxon>
        <taxon>Gammaproteobacteria</taxon>
        <taxon>Pseudomonadales</taxon>
        <taxon>Pseudomonadaceae</taxon>
        <taxon>Pseudomonas</taxon>
    </lineage>
</organism>
<reference evidence="1 2" key="1">
    <citation type="submission" date="2023-11" db="EMBL/GenBank/DDBJ databases">
        <title>Genome sequence of Pseudomonas salmasensis Strain SLU99.</title>
        <authorList>
            <person name="Ghadamgahi F."/>
            <person name="Kalyandurg P.B."/>
            <person name="Catara V."/>
            <person name="Vetukuri R."/>
            <person name="Ghosh S."/>
        </authorList>
    </citation>
    <scope>NUCLEOTIDE SEQUENCE [LARGE SCALE GENOMIC DNA]</scope>
    <source>
        <strain evidence="1 2">SLU99</strain>
    </source>
</reference>
<comment type="caution">
    <text evidence="1">The sequence shown here is derived from an EMBL/GenBank/DDBJ whole genome shotgun (WGS) entry which is preliminary data.</text>
</comment>
<dbReference type="CDD" id="cd14744">
    <property type="entry name" value="PAAR_CT_2"/>
    <property type="match status" value="1"/>
</dbReference>
<protein>
    <submittedName>
        <fullName evidence="1">PAAR domain-containing protein</fullName>
    </submittedName>
</protein>
<evidence type="ECO:0000313" key="2">
    <source>
        <dbReference type="Proteomes" id="UP001277967"/>
    </source>
</evidence>
<dbReference type="InterPro" id="IPR008727">
    <property type="entry name" value="PAAR_motif"/>
</dbReference>
<gene>
    <name evidence="1" type="ORF">SO486_13605</name>
</gene>
<accession>A0ABU5FG01</accession>
<keyword evidence="2" id="KW-1185">Reference proteome</keyword>
<dbReference type="Proteomes" id="UP001277967">
    <property type="component" value="Unassembled WGS sequence"/>
</dbReference>
<name>A0ABU5FG01_9PSED</name>
<sequence>MRQSMSKGHYVVLGDQTTCGGRILEGDPTFKLHGLHRVLEGARVTCGNHAGDFRILGGISNVMGSVLLARWTVSAVAPAEPG</sequence>